<evidence type="ECO:0000256" key="7">
    <source>
        <dbReference type="SAM" id="SignalP"/>
    </source>
</evidence>
<feature type="non-terminal residue" evidence="9">
    <location>
        <position position="107"/>
    </location>
</feature>
<evidence type="ECO:0000256" key="2">
    <source>
        <dbReference type="ARBA" id="ARBA00022525"/>
    </source>
</evidence>
<feature type="non-terminal residue" evidence="9">
    <location>
        <position position="1"/>
    </location>
</feature>
<organism evidence="9 10">
    <name type="scientific">Araneus ventricosus</name>
    <name type="common">Orbweaver spider</name>
    <name type="synonym">Epeira ventricosa</name>
    <dbReference type="NCBI Taxonomy" id="182803"/>
    <lineage>
        <taxon>Eukaryota</taxon>
        <taxon>Metazoa</taxon>
        <taxon>Ecdysozoa</taxon>
        <taxon>Arthropoda</taxon>
        <taxon>Chelicerata</taxon>
        <taxon>Arachnida</taxon>
        <taxon>Araneae</taxon>
        <taxon>Araneomorphae</taxon>
        <taxon>Entelegynae</taxon>
        <taxon>Araneoidea</taxon>
        <taxon>Araneidae</taxon>
        <taxon>Araneus</taxon>
    </lineage>
</organism>
<sequence>KRYKMCSAWFILMLLGFSFILNIKSAKAYDNEKEKVKKGKGTKDSMIKDNKNGICKLPMEKGHCKALFIRYYYDANAGACDSFDYGGCGGNANNFKTKSDCEKACAN</sequence>
<dbReference type="GO" id="GO:0004867">
    <property type="term" value="F:serine-type endopeptidase inhibitor activity"/>
    <property type="evidence" value="ECO:0007669"/>
    <property type="project" value="UniProtKB-KW"/>
</dbReference>
<name>A0A4Y2QNQ9_ARAVE</name>
<dbReference type="SMART" id="SM00131">
    <property type="entry name" value="KU"/>
    <property type="match status" value="1"/>
</dbReference>
<dbReference type="OrthoDB" id="4473401at2759"/>
<dbReference type="Proteomes" id="UP000499080">
    <property type="component" value="Unassembled WGS sequence"/>
</dbReference>
<dbReference type="FunFam" id="4.10.410.10:FF:000011">
    <property type="entry name" value="Tissue factor pathway inhibitor"/>
    <property type="match status" value="1"/>
</dbReference>
<evidence type="ECO:0000259" key="8">
    <source>
        <dbReference type="PROSITE" id="PS50279"/>
    </source>
</evidence>
<feature type="signal peptide" evidence="7">
    <location>
        <begin position="1"/>
        <end position="28"/>
    </location>
</feature>
<keyword evidence="10" id="KW-1185">Reference proteome</keyword>
<proteinExistence type="predicted"/>
<keyword evidence="3" id="KW-0646">Protease inhibitor</keyword>
<reference evidence="9 10" key="1">
    <citation type="journal article" date="2019" name="Sci. Rep.">
        <title>Orb-weaving spider Araneus ventricosus genome elucidates the spidroin gene catalogue.</title>
        <authorList>
            <person name="Kono N."/>
            <person name="Nakamura H."/>
            <person name="Ohtoshi R."/>
            <person name="Moran D.A.P."/>
            <person name="Shinohara A."/>
            <person name="Yoshida Y."/>
            <person name="Fujiwara M."/>
            <person name="Mori M."/>
            <person name="Tomita M."/>
            <person name="Arakawa K."/>
        </authorList>
    </citation>
    <scope>NUCLEOTIDE SEQUENCE [LARGE SCALE GENOMIC DNA]</scope>
</reference>
<evidence type="ECO:0000256" key="5">
    <source>
        <dbReference type="ARBA" id="ARBA00022900"/>
    </source>
</evidence>
<evidence type="ECO:0000256" key="6">
    <source>
        <dbReference type="ARBA" id="ARBA00023157"/>
    </source>
</evidence>
<keyword evidence="2" id="KW-0964">Secreted</keyword>
<feature type="chain" id="PRO_5021414238" description="BPTI/Kunitz inhibitor domain-containing protein" evidence="7">
    <location>
        <begin position="29"/>
        <end position="107"/>
    </location>
</feature>
<dbReference type="InterPro" id="IPR036880">
    <property type="entry name" value="Kunitz_BPTI_sf"/>
</dbReference>
<dbReference type="PANTHER" id="PTHR10083">
    <property type="entry name" value="KUNITZ-TYPE PROTEASE INHIBITOR-RELATED"/>
    <property type="match status" value="1"/>
</dbReference>
<evidence type="ECO:0000256" key="3">
    <source>
        <dbReference type="ARBA" id="ARBA00022690"/>
    </source>
</evidence>
<dbReference type="AlphaFoldDB" id="A0A4Y2QNQ9"/>
<dbReference type="PRINTS" id="PR00759">
    <property type="entry name" value="BASICPTASE"/>
</dbReference>
<keyword evidence="4 7" id="KW-0732">Signal</keyword>
<dbReference type="InterPro" id="IPR050098">
    <property type="entry name" value="TFPI/VKTCI-like"/>
</dbReference>
<dbReference type="GO" id="GO:0005615">
    <property type="term" value="C:extracellular space"/>
    <property type="evidence" value="ECO:0007669"/>
    <property type="project" value="TreeGrafter"/>
</dbReference>
<comment type="subcellular location">
    <subcellularLocation>
        <location evidence="1">Secreted</location>
    </subcellularLocation>
</comment>
<dbReference type="PROSITE" id="PS50279">
    <property type="entry name" value="BPTI_KUNITZ_2"/>
    <property type="match status" value="1"/>
</dbReference>
<feature type="domain" description="BPTI/Kunitz inhibitor" evidence="8">
    <location>
        <begin position="55"/>
        <end position="105"/>
    </location>
</feature>
<dbReference type="InterPro" id="IPR002223">
    <property type="entry name" value="Kunitz_BPTI"/>
</dbReference>
<evidence type="ECO:0000256" key="1">
    <source>
        <dbReference type="ARBA" id="ARBA00004613"/>
    </source>
</evidence>
<dbReference type="SUPFAM" id="SSF57362">
    <property type="entry name" value="BPTI-like"/>
    <property type="match status" value="1"/>
</dbReference>
<dbReference type="Pfam" id="PF00014">
    <property type="entry name" value="Kunitz_BPTI"/>
    <property type="match status" value="1"/>
</dbReference>
<dbReference type="PANTHER" id="PTHR10083:SF374">
    <property type="entry name" value="BPTI_KUNITZ INHIBITOR DOMAIN-CONTAINING PROTEIN"/>
    <property type="match status" value="1"/>
</dbReference>
<gene>
    <name evidence="9" type="ORF">AVEN_138063_1</name>
</gene>
<accession>A0A4Y2QNQ9</accession>
<keyword evidence="5" id="KW-0722">Serine protease inhibitor</keyword>
<dbReference type="InterPro" id="IPR020901">
    <property type="entry name" value="Prtase_inh_Kunz-CS"/>
</dbReference>
<dbReference type="EMBL" id="BGPR01014366">
    <property type="protein sequence ID" value="GBN64916.1"/>
    <property type="molecule type" value="Genomic_DNA"/>
</dbReference>
<comment type="caution">
    <text evidence="9">The sequence shown here is derived from an EMBL/GenBank/DDBJ whole genome shotgun (WGS) entry which is preliminary data.</text>
</comment>
<dbReference type="Gene3D" id="4.10.410.10">
    <property type="entry name" value="Pancreatic trypsin inhibitor Kunitz domain"/>
    <property type="match status" value="1"/>
</dbReference>
<protein>
    <recommendedName>
        <fullName evidence="8">BPTI/Kunitz inhibitor domain-containing protein</fullName>
    </recommendedName>
</protein>
<evidence type="ECO:0000313" key="10">
    <source>
        <dbReference type="Proteomes" id="UP000499080"/>
    </source>
</evidence>
<evidence type="ECO:0000256" key="4">
    <source>
        <dbReference type="ARBA" id="ARBA00022729"/>
    </source>
</evidence>
<dbReference type="PROSITE" id="PS00280">
    <property type="entry name" value="BPTI_KUNITZ_1"/>
    <property type="match status" value="1"/>
</dbReference>
<keyword evidence="6" id="KW-1015">Disulfide bond</keyword>
<evidence type="ECO:0000313" key="9">
    <source>
        <dbReference type="EMBL" id="GBN64916.1"/>
    </source>
</evidence>
<dbReference type="CDD" id="cd00109">
    <property type="entry name" value="Kunitz-type"/>
    <property type="match status" value="1"/>
</dbReference>